<dbReference type="Gene3D" id="3.30.70.330">
    <property type="match status" value="1"/>
</dbReference>
<keyword evidence="3 7" id="KW-0862">Zinc</keyword>
<feature type="compositionally biased region" description="Polar residues" evidence="8">
    <location>
        <begin position="545"/>
        <end position="557"/>
    </location>
</feature>
<dbReference type="SMART" id="SM00356">
    <property type="entry name" value="ZnF_C3H1"/>
    <property type="match status" value="1"/>
</dbReference>
<feature type="compositionally biased region" description="Polar residues" evidence="8">
    <location>
        <begin position="568"/>
        <end position="580"/>
    </location>
</feature>
<dbReference type="AlphaFoldDB" id="A0A833VB41"/>
<dbReference type="PANTHER" id="PTHR24009:SF3">
    <property type="entry name" value="RNA-BINDING (RRM_RBD_RNP MOTIFS) FAMILY PROTEIN-RELATED"/>
    <property type="match status" value="1"/>
</dbReference>
<dbReference type="InterPro" id="IPR012677">
    <property type="entry name" value="Nucleotide-bd_a/b_plait_sf"/>
</dbReference>
<evidence type="ECO:0000256" key="6">
    <source>
        <dbReference type="PROSITE-ProRule" id="PRU00176"/>
    </source>
</evidence>
<dbReference type="InterPro" id="IPR000504">
    <property type="entry name" value="RRM_dom"/>
</dbReference>
<evidence type="ECO:0000256" key="2">
    <source>
        <dbReference type="ARBA" id="ARBA00022771"/>
    </source>
</evidence>
<dbReference type="InterPro" id="IPR000571">
    <property type="entry name" value="Znf_CCCH"/>
</dbReference>
<evidence type="ECO:0000256" key="8">
    <source>
        <dbReference type="SAM" id="MobiDB-lite"/>
    </source>
</evidence>
<dbReference type="InterPro" id="IPR034365">
    <property type="entry name" value="AtC3H46-like_RRM"/>
</dbReference>
<organism evidence="11 12">
    <name type="scientific">Carex littledalei</name>
    <dbReference type="NCBI Taxonomy" id="544730"/>
    <lineage>
        <taxon>Eukaryota</taxon>
        <taxon>Viridiplantae</taxon>
        <taxon>Streptophyta</taxon>
        <taxon>Embryophyta</taxon>
        <taxon>Tracheophyta</taxon>
        <taxon>Spermatophyta</taxon>
        <taxon>Magnoliopsida</taxon>
        <taxon>Liliopsida</taxon>
        <taxon>Poales</taxon>
        <taxon>Cyperaceae</taxon>
        <taxon>Cyperoideae</taxon>
        <taxon>Cariceae</taxon>
        <taxon>Carex</taxon>
        <taxon>Carex subgen. Euthyceras</taxon>
    </lineage>
</organism>
<feature type="region of interest" description="Disordered" evidence="8">
    <location>
        <begin position="525"/>
        <end position="594"/>
    </location>
</feature>
<feature type="compositionally biased region" description="Polar residues" evidence="8">
    <location>
        <begin position="65"/>
        <end position="79"/>
    </location>
</feature>
<feature type="domain" description="RRM" evidence="9">
    <location>
        <begin position="332"/>
        <end position="408"/>
    </location>
</feature>
<keyword evidence="12" id="KW-1185">Reference proteome</keyword>
<accession>A0A833VB41</accession>
<dbReference type="Pfam" id="PF23182">
    <property type="entry name" value="PABC_AtC3H46"/>
    <property type="match status" value="1"/>
</dbReference>
<dbReference type="GO" id="GO:0008270">
    <property type="term" value="F:zinc ion binding"/>
    <property type="evidence" value="ECO:0007669"/>
    <property type="project" value="UniProtKB-KW"/>
</dbReference>
<dbReference type="Pfam" id="PF00076">
    <property type="entry name" value="RRM_1"/>
    <property type="match status" value="1"/>
</dbReference>
<dbReference type="PANTHER" id="PTHR24009">
    <property type="entry name" value="RNA-BINDING (RRM/RBD/RNP MOTIFS)"/>
    <property type="match status" value="1"/>
</dbReference>
<keyword evidence="4 6" id="KW-0694">RNA-binding</keyword>
<dbReference type="InterPro" id="IPR036855">
    <property type="entry name" value="Znf_CCCH_sf"/>
</dbReference>
<evidence type="ECO:0000256" key="5">
    <source>
        <dbReference type="ARBA" id="ARBA00023125"/>
    </source>
</evidence>
<dbReference type="FunFam" id="3.30.70.330:FF:000678">
    <property type="entry name" value="zinc finger CCCH domain-containing protein 53-like isoform X2"/>
    <property type="match status" value="1"/>
</dbReference>
<evidence type="ECO:0000313" key="11">
    <source>
        <dbReference type="EMBL" id="KAF3331886.1"/>
    </source>
</evidence>
<dbReference type="PROSITE" id="PS50103">
    <property type="entry name" value="ZF_C3H1"/>
    <property type="match status" value="1"/>
</dbReference>
<dbReference type="SUPFAM" id="SSF54928">
    <property type="entry name" value="RNA-binding domain, RBD"/>
    <property type="match status" value="1"/>
</dbReference>
<feature type="region of interest" description="Disordered" evidence="8">
    <location>
        <begin position="61"/>
        <end position="109"/>
    </location>
</feature>
<comment type="caution">
    <text evidence="11">The sequence shown here is derived from an EMBL/GenBank/DDBJ whole genome shotgun (WGS) entry which is preliminary data.</text>
</comment>
<dbReference type="InterPro" id="IPR035979">
    <property type="entry name" value="RBD_domain_sf"/>
</dbReference>
<reference evidence="11" key="1">
    <citation type="submission" date="2020-01" db="EMBL/GenBank/DDBJ databases">
        <title>Genome sequence of Kobresia littledalei, the first chromosome-level genome in the family Cyperaceae.</title>
        <authorList>
            <person name="Qu G."/>
        </authorList>
    </citation>
    <scope>NUCLEOTIDE SEQUENCE</scope>
    <source>
        <strain evidence="11">C.B.Clarke</strain>
        <tissue evidence="11">Leaf</tissue>
    </source>
</reference>
<dbReference type="OrthoDB" id="1897736at2759"/>
<evidence type="ECO:0000259" key="10">
    <source>
        <dbReference type="PROSITE" id="PS50103"/>
    </source>
</evidence>
<evidence type="ECO:0000313" key="12">
    <source>
        <dbReference type="Proteomes" id="UP000623129"/>
    </source>
</evidence>
<keyword evidence="2 7" id="KW-0863">Zinc-finger</keyword>
<feature type="compositionally biased region" description="Basic and acidic residues" evidence="8">
    <location>
        <begin position="414"/>
        <end position="425"/>
    </location>
</feature>
<feature type="domain" description="C3H1-type" evidence="10">
    <location>
        <begin position="210"/>
        <end position="237"/>
    </location>
</feature>
<dbReference type="InterPro" id="IPR056276">
    <property type="entry name" value="AtC3H46-like_PABC-like"/>
</dbReference>
<protein>
    <submittedName>
        <fullName evidence="11">Zinc finger CCCH domain-containing protein 53-like isoform X2</fullName>
    </submittedName>
</protein>
<keyword evidence="1 7" id="KW-0479">Metal-binding</keyword>
<sequence length="662" mass="71603">MDAYEATRIVFSRIQTLDPENAAKIMGLLLIQDHGEKEMIRLAFGPETLLQSVISKARKDLGLGPTSNPGTPTSLSTAPSPFHLSRQNSASRLPSPLSVASPSSWAQPPVFSRSNSCNGNISNGMVDELQVSDELISPGCNGNGTPSPSPFFGAGGADLIDELQLQDQLSFLNESAAQGEFMDYAGMGTGHHRRSCSVSDICFSGGAGDGLGWKPCLYYARGYCKNGTSCRFVHGLPDESTMVEQELLLRSKSQRLMAAASGFPFSPTGSMPVSPSGSSKCLNFFLQQQSENQRAVAAAAALMLGGDDAHKFMGRSRFDRVDFMNMMNPSSRQIYLTFPADSTFREEDVSNYFSIYGPVQDVRIPYQQKRMFGFVTFVYPETVKLILAKGNPHFICDARVLVKPYKEKGKVPEKYRTKPAGDRGDFSSCTTPTGLDSRDPFDLQQLGARMLHGNNTTEMLIRRKIEEQQQAAELQQAIELQSRRLMGLQLLDLKSRNFSSHGNGNANLNSAMTVGSPTMSPIAVSARSNSISPDETRSEGKSSTEEGSFTQQRTVNVASADKEESTDEASPNADSDFQESSVEHNLPDSPFASPTAAKNAFNKLDPFSVSDVEVSSINSANGNAHLLGSPMLSPATSLDMAAAKSFFLPVTRISSDHGAIGM</sequence>
<dbReference type="Gene3D" id="4.10.1000.10">
    <property type="entry name" value="Zinc finger, CCCH-type"/>
    <property type="match status" value="1"/>
</dbReference>
<dbReference type="Pfam" id="PF16131">
    <property type="entry name" value="Torus"/>
    <property type="match status" value="1"/>
</dbReference>
<dbReference type="Proteomes" id="UP000623129">
    <property type="component" value="Unassembled WGS sequence"/>
</dbReference>
<proteinExistence type="predicted"/>
<evidence type="ECO:0000256" key="7">
    <source>
        <dbReference type="PROSITE-ProRule" id="PRU00723"/>
    </source>
</evidence>
<evidence type="ECO:0000256" key="3">
    <source>
        <dbReference type="ARBA" id="ARBA00022833"/>
    </source>
</evidence>
<dbReference type="GO" id="GO:0003677">
    <property type="term" value="F:DNA binding"/>
    <property type="evidence" value="ECO:0007669"/>
    <property type="project" value="UniProtKB-KW"/>
</dbReference>
<feature type="compositionally biased region" description="Basic and acidic residues" evidence="8">
    <location>
        <begin position="534"/>
        <end position="544"/>
    </location>
</feature>
<dbReference type="GO" id="GO:0003723">
    <property type="term" value="F:RNA binding"/>
    <property type="evidence" value="ECO:0007669"/>
    <property type="project" value="UniProtKB-UniRule"/>
</dbReference>
<feature type="zinc finger region" description="C3H1-type" evidence="7">
    <location>
        <begin position="210"/>
        <end position="237"/>
    </location>
</feature>
<dbReference type="InterPro" id="IPR032297">
    <property type="entry name" value="Torus"/>
</dbReference>
<evidence type="ECO:0000256" key="1">
    <source>
        <dbReference type="ARBA" id="ARBA00022723"/>
    </source>
</evidence>
<feature type="compositionally biased region" description="Low complexity" evidence="8">
    <location>
        <begin position="89"/>
        <end position="104"/>
    </location>
</feature>
<dbReference type="CDD" id="cd12458">
    <property type="entry name" value="RRM_AtC3H46_like"/>
    <property type="match status" value="1"/>
</dbReference>
<evidence type="ECO:0000259" key="9">
    <source>
        <dbReference type="PROSITE" id="PS50102"/>
    </source>
</evidence>
<dbReference type="EMBL" id="SWLB01000012">
    <property type="protein sequence ID" value="KAF3331886.1"/>
    <property type="molecule type" value="Genomic_DNA"/>
</dbReference>
<keyword evidence="5" id="KW-0238">DNA-binding</keyword>
<name>A0A833VB41_9POAL</name>
<gene>
    <name evidence="11" type="ORF">FCM35_KLT03292</name>
</gene>
<dbReference type="SMART" id="SM00360">
    <property type="entry name" value="RRM"/>
    <property type="match status" value="1"/>
</dbReference>
<evidence type="ECO:0000256" key="4">
    <source>
        <dbReference type="ARBA" id="ARBA00022884"/>
    </source>
</evidence>
<dbReference type="SUPFAM" id="SSF90229">
    <property type="entry name" value="CCCH zinc finger"/>
    <property type="match status" value="1"/>
</dbReference>
<feature type="region of interest" description="Disordered" evidence="8">
    <location>
        <begin position="414"/>
        <end position="438"/>
    </location>
</feature>
<dbReference type="PROSITE" id="PS50102">
    <property type="entry name" value="RRM"/>
    <property type="match status" value="1"/>
</dbReference>